<dbReference type="EMBL" id="KV749723">
    <property type="protein sequence ID" value="OCL08062.1"/>
    <property type="molecule type" value="Genomic_DNA"/>
</dbReference>
<dbReference type="AlphaFoldDB" id="A0A8E2F007"/>
<gene>
    <name evidence="1" type="ORF">AOQ84DRAFT_266248</name>
</gene>
<proteinExistence type="predicted"/>
<keyword evidence="2" id="KW-1185">Reference proteome</keyword>
<feature type="non-terminal residue" evidence="1">
    <location>
        <position position="117"/>
    </location>
</feature>
<accession>A0A8E2F007</accession>
<dbReference type="GO" id="GO:0006644">
    <property type="term" value="P:phospholipid metabolic process"/>
    <property type="evidence" value="ECO:0007669"/>
    <property type="project" value="InterPro"/>
</dbReference>
<dbReference type="OrthoDB" id="5120271at2759"/>
<dbReference type="InterPro" id="IPR036444">
    <property type="entry name" value="PLipase_A2_dom_sf"/>
</dbReference>
<dbReference type="SUPFAM" id="SSF48619">
    <property type="entry name" value="Phospholipase A2, PLA2"/>
    <property type="match status" value="1"/>
</dbReference>
<dbReference type="InterPro" id="IPR015141">
    <property type="entry name" value="PLipase_A2_prok/fun"/>
</dbReference>
<protein>
    <recommendedName>
        <fullName evidence="3">Prokaryotic phospholipase A2</fullName>
    </recommendedName>
</protein>
<evidence type="ECO:0000313" key="2">
    <source>
        <dbReference type="Proteomes" id="UP000250140"/>
    </source>
</evidence>
<dbReference type="Proteomes" id="UP000250140">
    <property type="component" value="Unassembled WGS sequence"/>
</dbReference>
<reference evidence="1 2" key="1">
    <citation type="journal article" date="2016" name="Nat. Commun.">
        <title>Ectomycorrhizal ecology is imprinted in the genome of the dominant symbiotic fungus Cenococcum geophilum.</title>
        <authorList>
            <consortium name="DOE Joint Genome Institute"/>
            <person name="Peter M."/>
            <person name="Kohler A."/>
            <person name="Ohm R.A."/>
            <person name="Kuo A."/>
            <person name="Krutzmann J."/>
            <person name="Morin E."/>
            <person name="Arend M."/>
            <person name="Barry K.W."/>
            <person name="Binder M."/>
            <person name="Choi C."/>
            <person name="Clum A."/>
            <person name="Copeland A."/>
            <person name="Grisel N."/>
            <person name="Haridas S."/>
            <person name="Kipfer T."/>
            <person name="LaButti K."/>
            <person name="Lindquist E."/>
            <person name="Lipzen A."/>
            <person name="Maire R."/>
            <person name="Meier B."/>
            <person name="Mihaltcheva S."/>
            <person name="Molinier V."/>
            <person name="Murat C."/>
            <person name="Poggeler S."/>
            <person name="Quandt C.A."/>
            <person name="Sperisen C."/>
            <person name="Tritt A."/>
            <person name="Tisserant E."/>
            <person name="Crous P.W."/>
            <person name="Henrissat B."/>
            <person name="Nehls U."/>
            <person name="Egli S."/>
            <person name="Spatafora J.W."/>
            <person name="Grigoriev I.V."/>
            <person name="Martin F.M."/>
        </authorList>
    </citation>
    <scope>NUCLEOTIDE SEQUENCE [LARGE SCALE GENOMIC DNA]</scope>
    <source>
        <strain evidence="1 2">CBS 207.34</strain>
    </source>
</reference>
<evidence type="ECO:0008006" key="3">
    <source>
        <dbReference type="Google" id="ProtNLM"/>
    </source>
</evidence>
<dbReference type="Gene3D" id="1.20.90.10">
    <property type="entry name" value="Phospholipase A2 domain"/>
    <property type="match status" value="1"/>
</dbReference>
<evidence type="ECO:0000313" key="1">
    <source>
        <dbReference type="EMBL" id="OCL08062.1"/>
    </source>
</evidence>
<dbReference type="Pfam" id="PF09056">
    <property type="entry name" value="Phospholip_A2_3"/>
    <property type="match status" value="1"/>
</dbReference>
<name>A0A8E2F007_9PEZI</name>
<sequence length="117" mass="13875">RKAIEATTDRFLFNTSMEEFQKARKAGIPITQDWSSDGCSDAPRHPFGFHFLEGCQRHDFGYRNYKAQSRFTKRSREIIDNYFFKDLFNYCQQLKWYKQPGCIGLAFTYWAGTRLFG</sequence>
<feature type="non-terminal residue" evidence="1">
    <location>
        <position position="1"/>
    </location>
</feature>
<dbReference type="GO" id="GO:0004623">
    <property type="term" value="F:phospholipase A2 activity"/>
    <property type="evidence" value="ECO:0007669"/>
    <property type="project" value="InterPro"/>
</dbReference>
<dbReference type="GO" id="GO:0050482">
    <property type="term" value="P:arachidonate secretion"/>
    <property type="evidence" value="ECO:0007669"/>
    <property type="project" value="InterPro"/>
</dbReference>
<organism evidence="1 2">
    <name type="scientific">Glonium stellatum</name>
    <dbReference type="NCBI Taxonomy" id="574774"/>
    <lineage>
        <taxon>Eukaryota</taxon>
        <taxon>Fungi</taxon>
        <taxon>Dikarya</taxon>
        <taxon>Ascomycota</taxon>
        <taxon>Pezizomycotina</taxon>
        <taxon>Dothideomycetes</taxon>
        <taxon>Pleosporomycetidae</taxon>
        <taxon>Gloniales</taxon>
        <taxon>Gloniaceae</taxon>
        <taxon>Glonium</taxon>
    </lineage>
</organism>